<evidence type="ECO:0000256" key="6">
    <source>
        <dbReference type="ARBA" id="ARBA00022824"/>
    </source>
</evidence>
<dbReference type="OMA" id="HSFCNWC"/>
<dbReference type="AlphaFoldDB" id="A0A1X2HFI8"/>
<evidence type="ECO:0000256" key="11">
    <source>
        <dbReference type="SAM" id="Phobius"/>
    </source>
</evidence>
<keyword evidence="4 11" id="KW-0812">Transmembrane</keyword>
<comment type="subcellular location">
    <subcellularLocation>
        <location evidence="1">Endoplasmic reticulum membrane</location>
        <topology evidence="1">Multi-pass membrane protein</topology>
    </subcellularLocation>
</comment>
<evidence type="ECO:0000313" key="13">
    <source>
        <dbReference type="EMBL" id="ORY97723.1"/>
    </source>
</evidence>
<keyword evidence="3" id="KW-0645">Protease</keyword>
<dbReference type="EC" id="3.4.26.1" evidence="10"/>
<keyword evidence="8 11" id="KW-0472">Membrane</keyword>
<accession>A0A1X2HFI8</accession>
<keyword evidence="6" id="KW-0256">Endoplasmic reticulum</keyword>
<dbReference type="Pfam" id="PF02517">
    <property type="entry name" value="Rce1-like"/>
    <property type="match status" value="1"/>
</dbReference>
<evidence type="ECO:0000256" key="8">
    <source>
        <dbReference type="ARBA" id="ARBA00023136"/>
    </source>
</evidence>
<reference evidence="13 14" key="1">
    <citation type="submission" date="2016-07" db="EMBL/GenBank/DDBJ databases">
        <title>Pervasive Adenine N6-methylation of Active Genes in Fungi.</title>
        <authorList>
            <consortium name="DOE Joint Genome Institute"/>
            <person name="Mondo S.J."/>
            <person name="Dannebaum R.O."/>
            <person name="Kuo R.C."/>
            <person name="Labutti K."/>
            <person name="Haridas S."/>
            <person name="Kuo A."/>
            <person name="Salamov A."/>
            <person name="Ahrendt S.R."/>
            <person name="Lipzen A."/>
            <person name="Sullivan W."/>
            <person name="Andreopoulos W.B."/>
            <person name="Clum A."/>
            <person name="Lindquist E."/>
            <person name="Daum C."/>
            <person name="Ramamoorthy G.K."/>
            <person name="Gryganskyi A."/>
            <person name="Culley D."/>
            <person name="Magnuson J.K."/>
            <person name="James T.Y."/>
            <person name="O'Malley M.A."/>
            <person name="Stajich J.E."/>
            <person name="Spatafora J.W."/>
            <person name="Visel A."/>
            <person name="Grigoriev I.V."/>
        </authorList>
    </citation>
    <scope>NUCLEOTIDE SEQUENCE [LARGE SCALE GENOMIC DNA]</scope>
    <source>
        <strain evidence="13 14">NRRL 2496</strain>
    </source>
</reference>
<evidence type="ECO:0000256" key="3">
    <source>
        <dbReference type="ARBA" id="ARBA00022670"/>
    </source>
</evidence>
<dbReference type="GO" id="GO:0005789">
    <property type="term" value="C:endoplasmic reticulum membrane"/>
    <property type="evidence" value="ECO:0007669"/>
    <property type="project" value="UniProtKB-SubCell"/>
</dbReference>
<dbReference type="Proteomes" id="UP000242180">
    <property type="component" value="Unassembled WGS sequence"/>
</dbReference>
<sequence>MLSAAGANVACIGFASLYVGGFYVFRTAHPNLSRNDPAVITERIKAVLAASALTALLVWLSTSNTYPLYERLGLGFGTVQGLLSPLLLVAVLFLGPLVHLGFERSLPFQKGFNWRDQLQDTFGTVVGLRNYVVGPATEEWVFRACVITVLHEAQYSHAYLIFASPVYFGLAHLHHAWEKYRQGGSTTEALRAAIFSSAFQFTYTTLFGWFVSFVFLRLGRLWPVILCHSFCNMMGFPDMGDVRHRPAWERKVIWTAFYIGPILFFALIYPLTDPQLVNGSIYWST</sequence>
<dbReference type="FunCoup" id="A0A1X2HFI8">
    <property type="interactions" value="333"/>
</dbReference>
<dbReference type="InParanoid" id="A0A1X2HFI8"/>
<evidence type="ECO:0000256" key="9">
    <source>
        <dbReference type="ARBA" id="ARBA00047280"/>
    </source>
</evidence>
<keyword evidence="7 11" id="KW-1133">Transmembrane helix</keyword>
<name>A0A1X2HFI8_SYNRA</name>
<dbReference type="GO" id="GO:0004222">
    <property type="term" value="F:metalloendopeptidase activity"/>
    <property type="evidence" value="ECO:0007669"/>
    <property type="project" value="InterPro"/>
</dbReference>
<dbReference type="STRING" id="13706.A0A1X2HFI8"/>
<evidence type="ECO:0000256" key="7">
    <source>
        <dbReference type="ARBA" id="ARBA00022989"/>
    </source>
</evidence>
<evidence type="ECO:0000256" key="1">
    <source>
        <dbReference type="ARBA" id="ARBA00004477"/>
    </source>
</evidence>
<dbReference type="OrthoDB" id="271604at2759"/>
<dbReference type="GO" id="GO:0071586">
    <property type="term" value="P:CAAX-box protein processing"/>
    <property type="evidence" value="ECO:0007669"/>
    <property type="project" value="InterPro"/>
</dbReference>
<proteinExistence type="inferred from homology"/>
<comment type="caution">
    <text evidence="13">The sequence shown here is derived from an EMBL/GenBank/DDBJ whole genome shotgun (WGS) entry which is preliminary data.</text>
</comment>
<feature type="domain" description="CAAX prenyl protease 2/Lysostaphin resistance protein A-like" evidence="12">
    <location>
        <begin position="125"/>
        <end position="234"/>
    </location>
</feature>
<feature type="transmembrane region" description="Helical" evidence="11">
    <location>
        <begin position="6"/>
        <end position="25"/>
    </location>
</feature>
<feature type="transmembrane region" description="Helical" evidence="11">
    <location>
        <begin position="252"/>
        <end position="272"/>
    </location>
</feature>
<evidence type="ECO:0000256" key="4">
    <source>
        <dbReference type="ARBA" id="ARBA00022692"/>
    </source>
</evidence>
<evidence type="ECO:0000256" key="5">
    <source>
        <dbReference type="ARBA" id="ARBA00022801"/>
    </source>
</evidence>
<feature type="transmembrane region" description="Helical" evidence="11">
    <location>
        <begin position="189"/>
        <end position="215"/>
    </location>
</feature>
<feature type="transmembrane region" description="Helical" evidence="11">
    <location>
        <begin position="82"/>
        <end position="102"/>
    </location>
</feature>
<feature type="transmembrane region" description="Helical" evidence="11">
    <location>
        <begin position="46"/>
        <end position="62"/>
    </location>
</feature>
<organism evidence="13 14">
    <name type="scientific">Syncephalastrum racemosum</name>
    <name type="common">Filamentous fungus</name>
    <dbReference type="NCBI Taxonomy" id="13706"/>
    <lineage>
        <taxon>Eukaryota</taxon>
        <taxon>Fungi</taxon>
        <taxon>Fungi incertae sedis</taxon>
        <taxon>Mucoromycota</taxon>
        <taxon>Mucoromycotina</taxon>
        <taxon>Mucoromycetes</taxon>
        <taxon>Mucorales</taxon>
        <taxon>Syncephalastraceae</taxon>
        <taxon>Syncephalastrum</taxon>
    </lineage>
</organism>
<evidence type="ECO:0000256" key="10">
    <source>
        <dbReference type="ARBA" id="ARBA00049729"/>
    </source>
</evidence>
<dbReference type="PANTHER" id="PTHR13046:SF0">
    <property type="entry name" value="CAAX PRENYL PROTEASE 2"/>
    <property type="match status" value="1"/>
</dbReference>
<keyword evidence="14" id="KW-1185">Reference proteome</keyword>
<dbReference type="InterPro" id="IPR039731">
    <property type="entry name" value="Rce1"/>
</dbReference>
<evidence type="ECO:0000256" key="2">
    <source>
        <dbReference type="ARBA" id="ARBA00006897"/>
    </source>
</evidence>
<dbReference type="PANTHER" id="PTHR13046">
    <property type="entry name" value="PROTEASE U48 CAAX PRENYL PROTEASE RCE1"/>
    <property type="match status" value="1"/>
</dbReference>
<comment type="catalytic activity">
    <reaction evidence="9">
        <text>Hydrolyzes the peptide bond -P2-(S-farnesyl or geranylgeranyl)C-P1'-P2'-P3'-COOH where P1' and P2' are amino acids with aliphatic sidechains and P3' is any C-terminal residue.</text>
        <dbReference type="EC" id="3.4.26.1"/>
    </reaction>
</comment>
<dbReference type="InterPro" id="IPR003675">
    <property type="entry name" value="Rce1/LyrA-like_dom"/>
</dbReference>
<comment type="similarity">
    <text evidence="2">Belongs to the peptidase U48 family.</text>
</comment>
<gene>
    <name evidence="13" type="ORF">BCR43DRAFT_490250</name>
</gene>
<dbReference type="EMBL" id="MCGN01000004">
    <property type="protein sequence ID" value="ORY97723.1"/>
    <property type="molecule type" value="Genomic_DNA"/>
</dbReference>
<keyword evidence="5" id="KW-0378">Hydrolase</keyword>
<protein>
    <recommendedName>
        <fullName evidence="10">intramembrane prenyl-peptidase Rce1</fullName>
        <ecNumber evidence="10">3.4.26.1</ecNumber>
    </recommendedName>
</protein>
<evidence type="ECO:0000313" key="14">
    <source>
        <dbReference type="Proteomes" id="UP000242180"/>
    </source>
</evidence>
<evidence type="ECO:0000259" key="12">
    <source>
        <dbReference type="Pfam" id="PF02517"/>
    </source>
</evidence>